<evidence type="ECO:0000313" key="5">
    <source>
        <dbReference type="EMBL" id="KDR95434.1"/>
    </source>
</evidence>
<dbReference type="STRING" id="1121324.CLIT_10c01610"/>
<accession>A0A069RED2</accession>
<feature type="domain" description="ABC transporter" evidence="4">
    <location>
        <begin position="2"/>
        <end position="232"/>
    </location>
</feature>
<organism evidence="5 6">
    <name type="scientific">Peptoclostridium litorale DSM 5388</name>
    <dbReference type="NCBI Taxonomy" id="1121324"/>
    <lineage>
        <taxon>Bacteria</taxon>
        <taxon>Bacillati</taxon>
        <taxon>Bacillota</taxon>
        <taxon>Clostridia</taxon>
        <taxon>Peptostreptococcales</taxon>
        <taxon>Peptoclostridiaceae</taxon>
        <taxon>Peptoclostridium</taxon>
    </lineage>
</organism>
<dbReference type="InterPro" id="IPR050093">
    <property type="entry name" value="ABC_SmlMolc_Importer"/>
</dbReference>
<evidence type="ECO:0000313" key="6">
    <source>
        <dbReference type="Proteomes" id="UP000027946"/>
    </source>
</evidence>
<dbReference type="SUPFAM" id="SSF52540">
    <property type="entry name" value="P-loop containing nucleoside triphosphate hydrolases"/>
    <property type="match status" value="1"/>
</dbReference>
<name>A0A069RED2_PEPLI</name>
<dbReference type="Gene3D" id="3.40.50.300">
    <property type="entry name" value="P-loop containing nucleotide triphosphate hydrolases"/>
    <property type="match status" value="1"/>
</dbReference>
<dbReference type="InterPro" id="IPR003439">
    <property type="entry name" value="ABC_transporter-like_ATP-bd"/>
</dbReference>
<dbReference type="Pfam" id="PF00005">
    <property type="entry name" value="ABC_tran"/>
    <property type="match status" value="1"/>
</dbReference>
<dbReference type="GO" id="GO:0016887">
    <property type="term" value="F:ATP hydrolysis activity"/>
    <property type="evidence" value="ECO:0007669"/>
    <property type="project" value="InterPro"/>
</dbReference>
<keyword evidence="6" id="KW-1185">Reference proteome</keyword>
<dbReference type="OrthoDB" id="9802264at2"/>
<dbReference type="EC" id="3.6.3.-" evidence="5"/>
<dbReference type="InterPro" id="IPR003593">
    <property type="entry name" value="AAA+_ATPase"/>
</dbReference>
<dbReference type="PROSITE" id="PS00211">
    <property type="entry name" value="ABC_TRANSPORTER_1"/>
    <property type="match status" value="1"/>
</dbReference>
<dbReference type="AlphaFoldDB" id="A0A069RED2"/>
<evidence type="ECO:0000256" key="2">
    <source>
        <dbReference type="ARBA" id="ARBA00022741"/>
    </source>
</evidence>
<dbReference type="InterPro" id="IPR027417">
    <property type="entry name" value="P-loop_NTPase"/>
</dbReference>
<dbReference type="InterPro" id="IPR008995">
    <property type="entry name" value="Mo/tungstate-bd_C_term_dom"/>
</dbReference>
<keyword evidence="3 5" id="KW-0067">ATP-binding</keyword>
<dbReference type="SUPFAM" id="SSF50331">
    <property type="entry name" value="MOP-like"/>
    <property type="match status" value="1"/>
</dbReference>
<dbReference type="InterPro" id="IPR017871">
    <property type="entry name" value="ABC_transporter-like_CS"/>
</dbReference>
<dbReference type="PANTHER" id="PTHR42781">
    <property type="entry name" value="SPERMIDINE/PUTRESCINE IMPORT ATP-BINDING PROTEIN POTA"/>
    <property type="match status" value="1"/>
</dbReference>
<dbReference type="EMBL" id="JJMM01000010">
    <property type="protein sequence ID" value="KDR95434.1"/>
    <property type="molecule type" value="Genomic_DNA"/>
</dbReference>
<proteinExistence type="predicted"/>
<reference evidence="5 6" key="1">
    <citation type="submission" date="2014-03" db="EMBL/GenBank/DDBJ databases">
        <title>Genome sequence of Clostridium litorale W6, DSM 5388.</title>
        <authorList>
            <person name="Poehlein A."/>
            <person name="Jagirdar A."/>
            <person name="Khonsari B."/>
            <person name="Chibani C.M."/>
            <person name="Gutierrez Gutierrez D.A."/>
            <person name="Davydova E."/>
            <person name="Alghaithi H.S."/>
            <person name="Nair K.P."/>
            <person name="Dhamotharan K."/>
            <person name="Chandran L."/>
            <person name="G W."/>
            <person name="Daniel R."/>
        </authorList>
    </citation>
    <scope>NUCLEOTIDE SEQUENCE [LARGE SCALE GENOMIC DNA]</scope>
    <source>
        <strain evidence="5 6">W6</strain>
    </source>
</reference>
<keyword evidence="5" id="KW-0378">Hydrolase</keyword>
<dbReference type="RefSeq" id="WP_052636029.1">
    <property type="nucleotide sequence ID" value="NZ_FSRH01000010.1"/>
</dbReference>
<gene>
    <name evidence="5" type="primary">wtpC</name>
    <name evidence="5" type="ORF">CLIT_10c01610</name>
</gene>
<keyword evidence="2" id="KW-0547">Nucleotide-binding</keyword>
<sequence length="335" mass="37009">MIRLENLCVRLGNFRLDNVSLEVGREEFFVLLGPTGAGKSVILESIAGLVPLKSGRVIVRGEDMTTTRPENRGISICYQDYCLFPHMNVEKNILYGLKFKSCEERQKCLYNFEYIVGILKIGHILKRRPGTLSGGEKQRVSIARALIVQPDVLLLDEPLSALDPGIRESIQWEIKEIHQRLGITTIMITHSFEETRSLADKVAVVSGGNIVQCGGVDDIFKKPKSIFTANFVGMKTILELDEKKAAGFGLKGPCSIGIRPENIMVSKSHFERGIDISGKLISIRSAGTLLEMKVESSGDIYTACATEKEIKRMGAMPGDSVHIGIEMDDIALLQK</sequence>
<evidence type="ECO:0000256" key="3">
    <source>
        <dbReference type="ARBA" id="ARBA00022840"/>
    </source>
</evidence>
<dbReference type="SMART" id="SM00382">
    <property type="entry name" value="AAA"/>
    <property type="match status" value="1"/>
</dbReference>
<dbReference type="PROSITE" id="PS50893">
    <property type="entry name" value="ABC_TRANSPORTER_2"/>
    <property type="match status" value="1"/>
</dbReference>
<dbReference type="Proteomes" id="UP000027946">
    <property type="component" value="Unassembled WGS sequence"/>
</dbReference>
<keyword evidence="1" id="KW-0813">Transport</keyword>
<protein>
    <submittedName>
        <fullName evidence="5">Molybdate/tungstate import ATP-binding protein WtpC</fullName>
        <ecNumber evidence="5">3.6.3.-</ecNumber>
    </submittedName>
</protein>
<evidence type="ECO:0000256" key="1">
    <source>
        <dbReference type="ARBA" id="ARBA00022448"/>
    </source>
</evidence>
<dbReference type="GO" id="GO:0005524">
    <property type="term" value="F:ATP binding"/>
    <property type="evidence" value="ECO:0007669"/>
    <property type="project" value="UniProtKB-KW"/>
</dbReference>
<comment type="caution">
    <text evidence="5">The sequence shown here is derived from an EMBL/GenBank/DDBJ whole genome shotgun (WGS) entry which is preliminary data.</text>
</comment>
<dbReference type="PANTHER" id="PTHR42781:SF4">
    <property type="entry name" value="SPERMIDINE_PUTRESCINE IMPORT ATP-BINDING PROTEIN POTA"/>
    <property type="match status" value="1"/>
</dbReference>
<evidence type="ECO:0000259" key="4">
    <source>
        <dbReference type="PROSITE" id="PS50893"/>
    </source>
</evidence>
<dbReference type="eggNOG" id="COG3842">
    <property type="taxonomic scope" value="Bacteria"/>
</dbReference>